<evidence type="ECO:0000313" key="1">
    <source>
        <dbReference type="EMBL" id="OCK80171.1"/>
    </source>
</evidence>
<protein>
    <recommendedName>
        <fullName evidence="3">F-box domain-containing protein</fullName>
    </recommendedName>
</protein>
<evidence type="ECO:0008006" key="3">
    <source>
        <dbReference type="Google" id="ProtNLM"/>
    </source>
</evidence>
<sequence>MSLRGLPMELLLEVMQQVGADEFHSQPGLLTICKKWYDAALPTFREKVTVHFRSPRPFPPSCSEACKLEATHVKHIVLELPELERPQVSDISAYTDEPASYSRTNASWRDGINHLDGRIISLAEFLPSCKKLESVRLHISIGYFVNIAENRFQSHLHVRAIVSLLCSIRELPRLKELFINVTHNRGTHFASVQARAAWSMAFDLYKWCMKLAFHEATIRAGKREDSRRSPASFIWRIKNPPNIIFWGRDTYLET</sequence>
<keyword evidence="2" id="KW-1185">Reference proteome</keyword>
<name>A0A8E2EAH1_9PEZI</name>
<dbReference type="OrthoDB" id="3637487at2759"/>
<gene>
    <name evidence="1" type="ORF">K432DRAFT_50257</name>
</gene>
<organism evidence="1 2">
    <name type="scientific">Lepidopterella palustris CBS 459.81</name>
    <dbReference type="NCBI Taxonomy" id="1314670"/>
    <lineage>
        <taxon>Eukaryota</taxon>
        <taxon>Fungi</taxon>
        <taxon>Dikarya</taxon>
        <taxon>Ascomycota</taxon>
        <taxon>Pezizomycotina</taxon>
        <taxon>Dothideomycetes</taxon>
        <taxon>Pleosporomycetidae</taxon>
        <taxon>Mytilinidiales</taxon>
        <taxon>Argynnaceae</taxon>
        <taxon>Lepidopterella</taxon>
    </lineage>
</organism>
<accession>A0A8E2EAH1</accession>
<proteinExistence type="predicted"/>
<evidence type="ECO:0000313" key="2">
    <source>
        <dbReference type="Proteomes" id="UP000250266"/>
    </source>
</evidence>
<reference evidence="1 2" key="1">
    <citation type="journal article" date="2016" name="Nat. Commun.">
        <title>Ectomycorrhizal ecology is imprinted in the genome of the dominant symbiotic fungus Cenococcum geophilum.</title>
        <authorList>
            <consortium name="DOE Joint Genome Institute"/>
            <person name="Peter M."/>
            <person name="Kohler A."/>
            <person name="Ohm R.A."/>
            <person name="Kuo A."/>
            <person name="Krutzmann J."/>
            <person name="Morin E."/>
            <person name="Arend M."/>
            <person name="Barry K.W."/>
            <person name="Binder M."/>
            <person name="Choi C."/>
            <person name="Clum A."/>
            <person name="Copeland A."/>
            <person name="Grisel N."/>
            <person name="Haridas S."/>
            <person name="Kipfer T."/>
            <person name="LaButti K."/>
            <person name="Lindquist E."/>
            <person name="Lipzen A."/>
            <person name="Maire R."/>
            <person name="Meier B."/>
            <person name="Mihaltcheva S."/>
            <person name="Molinier V."/>
            <person name="Murat C."/>
            <person name="Poggeler S."/>
            <person name="Quandt C.A."/>
            <person name="Sperisen C."/>
            <person name="Tritt A."/>
            <person name="Tisserant E."/>
            <person name="Crous P.W."/>
            <person name="Henrissat B."/>
            <person name="Nehls U."/>
            <person name="Egli S."/>
            <person name="Spatafora J.W."/>
            <person name="Grigoriev I.V."/>
            <person name="Martin F.M."/>
        </authorList>
    </citation>
    <scope>NUCLEOTIDE SEQUENCE [LARGE SCALE GENOMIC DNA]</scope>
    <source>
        <strain evidence="1 2">CBS 459.81</strain>
    </source>
</reference>
<dbReference type="Proteomes" id="UP000250266">
    <property type="component" value="Unassembled WGS sequence"/>
</dbReference>
<dbReference type="EMBL" id="KV744971">
    <property type="protein sequence ID" value="OCK80171.1"/>
    <property type="molecule type" value="Genomic_DNA"/>
</dbReference>
<dbReference type="AlphaFoldDB" id="A0A8E2EAH1"/>